<dbReference type="GO" id="GO:0004674">
    <property type="term" value="F:protein serine/threonine kinase activity"/>
    <property type="evidence" value="ECO:0007669"/>
    <property type="project" value="UniProtKB-KW"/>
</dbReference>
<dbReference type="OrthoDB" id="9762169at2"/>
<dbReference type="CDD" id="cd14014">
    <property type="entry name" value="STKc_PknB_like"/>
    <property type="match status" value="1"/>
</dbReference>
<reference evidence="10 11" key="1">
    <citation type="submission" date="2015-12" db="EMBL/GenBank/DDBJ databases">
        <title>Draft Genome Sequence of Olsenella scatoligenes SK9K4T; a Producer of 3-Methylindole- (skatole) and 4-Methylphenol- (p-cresol) Isolated from Pig Feces.</title>
        <authorList>
            <person name="Li X."/>
            <person name="Borg B."/>
            <person name="Canibe N."/>
        </authorList>
    </citation>
    <scope>NUCLEOTIDE SEQUENCE [LARGE SCALE GENOMIC DNA]</scope>
    <source>
        <strain evidence="10 11">SK9K4</strain>
    </source>
</reference>
<evidence type="ECO:0000256" key="4">
    <source>
        <dbReference type="ARBA" id="ARBA00022741"/>
    </source>
</evidence>
<dbReference type="GO" id="GO:0005524">
    <property type="term" value="F:ATP binding"/>
    <property type="evidence" value="ECO:0007669"/>
    <property type="project" value="UniProtKB-UniRule"/>
</dbReference>
<dbReference type="SMART" id="SM00220">
    <property type="entry name" value="S_TKc"/>
    <property type="match status" value="1"/>
</dbReference>
<dbReference type="InterPro" id="IPR000719">
    <property type="entry name" value="Prot_kinase_dom"/>
</dbReference>
<protein>
    <recommendedName>
        <fullName evidence="1">non-specific serine/threonine protein kinase</fullName>
        <ecNumber evidence="1">2.7.11.1</ecNumber>
    </recommendedName>
</protein>
<keyword evidence="4 7" id="KW-0547">Nucleotide-binding</keyword>
<evidence type="ECO:0000256" key="8">
    <source>
        <dbReference type="SAM" id="MobiDB-lite"/>
    </source>
</evidence>
<evidence type="ECO:0000259" key="9">
    <source>
        <dbReference type="PROSITE" id="PS50011"/>
    </source>
</evidence>
<evidence type="ECO:0000256" key="1">
    <source>
        <dbReference type="ARBA" id="ARBA00012513"/>
    </source>
</evidence>
<evidence type="ECO:0000256" key="5">
    <source>
        <dbReference type="ARBA" id="ARBA00022777"/>
    </source>
</evidence>
<dbReference type="PROSITE" id="PS00108">
    <property type="entry name" value="PROTEIN_KINASE_ST"/>
    <property type="match status" value="1"/>
</dbReference>
<keyword evidence="3" id="KW-0808">Transferase</keyword>
<dbReference type="PANTHER" id="PTHR43289:SF6">
    <property type="entry name" value="SERINE_THREONINE-PROTEIN KINASE NEKL-3"/>
    <property type="match status" value="1"/>
</dbReference>
<evidence type="ECO:0000256" key="7">
    <source>
        <dbReference type="PROSITE-ProRule" id="PRU10141"/>
    </source>
</evidence>
<dbReference type="RefSeq" id="WP_059054384.1">
    <property type="nucleotide sequence ID" value="NZ_LOJF01000009.1"/>
</dbReference>
<dbReference type="InterPro" id="IPR017441">
    <property type="entry name" value="Protein_kinase_ATP_BS"/>
</dbReference>
<dbReference type="InterPro" id="IPR008271">
    <property type="entry name" value="Ser/Thr_kinase_AS"/>
</dbReference>
<dbReference type="PANTHER" id="PTHR43289">
    <property type="entry name" value="MITOGEN-ACTIVATED PROTEIN KINASE KINASE KINASE 20-RELATED"/>
    <property type="match status" value="1"/>
</dbReference>
<feature type="domain" description="Protein kinase" evidence="9">
    <location>
        <begin position="14"/>
        <end position="298"/>
    </location>
</feature>
<dbReference type="Proteomes" id="UP000054078">
    <property type="component" value="Unassembled WGS sequence"/>
</dbReference>
<evidence type="ECO:0000256" key="2">
    <source>
        <dbReference type="ARBA" id="ARBA00022527"/>
    </source>
</evidence>
<dbReference type="STRING" id="1299998.AUL39_05130"/>
<evidence type="ECO:0000313" key="10">
    <source>
        <dbReference type="EMBL" id="KUH58389.1"/>
    </source>
</evidence>
<feature type="binding site" evidence="7">
    <location>
        <position position="45"/>
    </location>
    <ligand>
        <name>ATP</name>
        <dbReference type="ChEBI" id="CHEBI:30616"/>
    </ligand>
</feature>
<dbReference type="SUPFAM" id="SSF56112">
    <property type="entry name" value="Protein kinase-like (PK-like)"/>
    <property type="match status" value="1"/>
</dbReference>
<dbReference type="PROSITE" id="PS50011">
    <property type="entry name" value="PROTEIN_KINASE_DOM"/>
    <property type="match status" value="1"/>
</dbReference>
<keyword evidence="6 7" id="KW-0067">ATP-binding</keyword>
<proteinExistence type="predicted"/>
<dbReference type="EMBL" id="LOJF01000009">
    <property type="protein sequence ID" value="KUH58389.1"/>
    <property type="molecule type" value="Genomic_DNA"/>
</dbReference>
<sequence length="809" mass="86082">MAESLDIQIPWPGWRAVRRLGGGSYGSVWEIDRDVEGFTERSALKVMRIPAEQSAEGYALGYDDDTLSRSYGEQARELVGEYQLVRSLGNHPNVVASQDVATVRQPSGPGWDVLIRMELLTPLVQWIGGRRLTDAEVATLGRDIARALAACEKKGIIHRDVKPANIMVDGYGIFKLGDFGVARTFDGTRTATMAGTESYMAPEVVLRKKYDRTVDIYSLGLVLYWALNGYRLPFMPVDRLSQGDGARAEARRVSGEPIPQPEHGSDALVAVVLKACAYHPEDRYRSADDMVADLEALLAGGTPSVASAPTQAAATATIPHGASTVTSSDTNWGDTTGATVERVFGNSPVGSNESSYGSTATAGRSQASRCSEHTNTAPTKKVPKPVDAPMESIPVPFASKGSTGVSRRGFIIAGVEGAAAVAGAFLLSQSNEGIGNNHGANSGTTTADNIVSVENILASDGIVVASSEGSSDEPWLTYDYSDATESSATSIVGVCKNGGTNLGTCFVIRCADGSTFVVCWPTDADDGVSADFVGMMKEVAQWTNLRKVRFGIHDAGSGYEIFALGQRDDGTFVSSWGELNDEIASDTSGSWSEIADFILETTTYGEDITTDGSRQSFDVPQGSFHGIPAGSTVQVGDSAASTWPDEPALAFPANKNSSDIVLMQDGTCWSIYGEGDARGDAIRSWHDIVQCVDGGEVYAAIGSDGTVHATPNYLDGKEYYERYRQCADELSSWSGINKLDTCCEAFLGVTSGGNVLYGGFASKNDQYLFWTYDLGLSGVIDAALGNYSLLTIDEGGTVRSAKAWYLTGY</sequence>
<dbReference type="InterPro" id="IPR011009">
    <property type="entry name" value="Kinase-like_dom_sf"/>
</dbReference>
<keyword evidence="11" id="KW-1185">Reference proteome</keyword>
<dbReference type="PROSITE" id="PS00107">
    <property type="entry name" value="PROTEIN_KINASE_ATP"/>
    <property type="match status" value="1"/>
</dbReference>
<accession>A0A117J455</accession>
<dbReference type="Gene3D" id="1.10.510.10">
    <property type="entry name" value="Transferase(Phosphotransferase) domain 1"/>
    <property type="match status" value="1"/>
</dbReference>
<evidence type="ECO:0000313" key="11">
    <source>
        <dbReference type="Proteomes" id="UP000054078"/>
    </source>
</evidence>
<dbReference type="AlphaFoldDB" id="A0A117J455"/>
<organism evidence="10 11">
    <name type="scientific">Tractidigestivibacter scatoligenes</name>
    <name type="common">Olsenella scatoligenes</name>
    <dbReference type="NCBI Taxonomy" id="1299998"/>
    <lineage>
        <taxon>Bacteria</taxon>
        <taxon>Bacillati</taxon>
        <taxon>Actinomycetota</taxon>
        <taxon>Coriobacteriia</taxon>
        <taxon>Coriobacteriales</taxon>
        <taxon>Atopobiaceae</taxon>
        <taxon>Tractidigestivibacter</taxon>
    </lineage>
</organism>
<comment type="caution">
    <text evidence="10">The sequence shown here is derived from an EMBL/GenBank/DDBJ whole genome shotgun (WGS) entry which is preliminary data.</text>
</comment>
<dbReference type="Pfam" id="PF00069">
    <property type="entry name" value="Pkinase"/>
    <property type="match status" value="1"/>
</dbReference>
<evidence type="ECO:0000256" key="3">
    <source>
        <dbReference type="ARBA" id="ARBA00022679"/>
    </source>
</evidence>
<name>A0A117J455_TRASO</name>
<gene>
    <name evidence="10" type="ORF">AUL39_05130</name>
</gene>
<feature type="region of interest" description="Disordered" evidence="8">
    <location>
        <begin position="345"/>
        <end position="387"/>
    </location>
</feature>
<dbReference type="EC" id="2.7.11.1" evidence="1"/>
<evidence type="ECO:0000256" key="6">
    <source>
        <dbReference type="ARBA" id="ARBA00022840"/>
    </source>
</evidence>
<keyword evidence="5" id="KW-0418">Kinase</keyword>
<feature type="compositionally biased region" description="Polar residues" evidence="8">
    <location>
        <begin position="348"/>
        <end position="378"/>
    </location>
</feature>
<keyword evidence="2" id="KW-0723">Serine/threonine-protein kinase</keyword>